<evidence type="ECO:0000313" key="1">
    <source>
        <dbReference type="EMBL" id="ASB40798.1"/>
    </source>
</evidence>
<proteinExistence type="predicted"/>
<dbReference type="SUPFAM" id="SSF53850">
    <property type="entry name" value="Periplasmic binding protein-like II"/>
    <property type="match status" value="1"/>
</dbReference>
<accession>A0ABN5A5U3</accession>
<dbReference type="Gene3D" id="3.40.190.10">
    <property type="entry name" value="Periplasmic binding protein-like II"/>
    <property type="match status" value="2"/>
</dbReference>
<protein>
    <recommendedName>
        <fullName evidence="3">ABC transporter substrate-binding protein</fullName>
    </recommendedName>
</protein>
<name>A0ABN5A5U3_9FIRM</name>
<reference evidence="2" key="1">
    <citation type="submission" date="2017-05" db="EMBL/GenBank/DDBJ databases">
        <title>Improved OligoMM genomes.</title>
        <authorList>
            <person name="Garzetti D."/>
        </authorList>
    </citation>
    <scope>NUCLEOTIDE SEQUENCE [LARGE SCALE GENOMIC DNA]</scope>
    <source>
        <strain evidence="2">KB18</strain>
    </source>
</reference>
<keyword evidence="2" id="KW-1185">Reference proteome</keyword>
<dbReference type="EMBL" id="CP021422">
    <property type="protein sequence ID" value="ASB40798.1"/>
    <property type="molecule type" value="Genomic_DNA"/>
</dbReference>
<sequence length="475" mass="54008">MKRIYVLFAVFCLLTLLVPMTGCKKNKNLESEGVSSYVSEESAANEEDTSPLRVLIDLEYGSDVYVRLQDELENYDKEYVRGKWEGISLQAKIEDMGGPSSVEIEIAPIRENERDVYLTSLRTEMMSGGGPDVFVCRGGTGFHEKETNGKISFGEWIESEPLFKFPQQAMKRNMFLALEDYIKKAQFMEWEKLTPVVMDAGKTEKGQFLLPMTYTVATTAFRESDVEHTPSRDMKWEDMLSDGPHMPLAAIAEVELIGNGLAPFADYEHDKLAVSEEEMLRYYGVKLDNRKKYNEESGVPYIGFDLKVMHEYDLSIYDESFNKDDPITLVPLYSRNGGYMATVTSFAGINANTKHPDEAFWVVDYLLGEECQRSILYTFMTTNQAVPTLEGLMTSGKAVSTGFEDDNGKPKGKMPDNLYEQFCAVRDNISFADFATPLDREFQKLYFDLLEPSTKSREDVIHDAYMRMSMELAES</sequence>
<evidence type="ECO:0000313" key="2">
    <source>
        <dbReference type="Proteomes" id="UP000196710"/>
    </source>
</evidence>
<dbReference type="Proteomes" id="UP000196710">
    <property type="component" value="Chromosome"/>
</dbReference>
<gene>
    <name evidence="1" type="ORF">ADH66_09125</name>
</gene>
<evidence type="ECO:0008006" key="3">
    <source>
        <dbReference type="Google" id="ProtNLM"/>
    </source>
</evidence>
<organism evidence="1 2">
    <name type="scientific">Acutalibacter muris</name>
    <dbReference type="NCBI Taxonomy" id="1796620"/>
    <lineage>
        <taxon>Bacteria</taxon>
        <taxon>Bacillati</taxon>
        <taxon>Bacillota</taxon>
        <taxon>Clostridia</taxon>
        <taxon>Eubacteriales</taxon>
        <taxon>Acutalibacteraceae</taxon>
        <taxon>Acutalibacter</taxon>
    </lineage>
</organism>